<dbReference type="InterPro" id="IPR007699">
    <property type="entry name" value="SGS_dom"/>
</dbReference>
<name>A0ABD2MCK8_9BILA</name>
<evidence type="ECO:0000313" key="3">
    <source>
        <dbReference type="EMBL" id="KAL3125267.1"/>
    </source>
</evidence>
<dbReference type="AlphaFoldDB" id="A0ABD2MCK8"/>
<dbReference type="PROSITE" id="PS51048">
    <property type="entry name" value="SGS"/>
    <property type="match status" value="1"/>
</dbReference>
<evidence type="ECO:0000256" key="1">
    <source>
        <dbReference type="SAM" id="MobiDB-lite"/>
    </source>
</evidence>
<dbReference type="PANTHER" id="PTHR45862">
    <property type="entry name" value="PROTEIN SGT1 HOMOLOG"/>
    <property type="match status" value="1"/>
</dbReference>
<dbReference type="InterPro" id="IPR044563">
    <property type="entry name" value="Sgt1-like"/>
</dbReference>
<dbReference type="Pfam" id="PF05002">
    <property type="entry name" value="SGS"/>
    <property type="match status" value="1"/>
</dbReference>
<gene>
    <name evidence="3" type="ORF">niasHT_000678</name>
</gene>
<proteinExistence type="predicted"/>
<evidence type="ECO:0000259" key="2">
    <source>
        <dbReference type="PROSITE" id="PS51048"/>
    </source>
</evidence>
<dbReference type="EMBL" id="JBICBT010000040">
    <property type="protein sequence ID" value="KAL3125267.1"/>
    <property type="molecule type" value="Genomic_DNA"/>
</dbReference>
<reference evidence="3 4" key="1">
    <citation type="submission" date="2024-10" db="EMBL/GenBank/DDBJ databases">
        <authorList>
            <person name="Kim D."/>
        </authorList>
    </citation>
    <scope>NUCLEOTIDE SEQUENCE [LARGE SCALE GENOMIC DNA]</scope>
    <source>
        <strain evidence="3">BH-2024</strain>
    </source>
</reference>
<feature type="region of interest" description="Disordered" evidence="1">
    <location>
        <begin position="1"/>
        <end position="54"/>
    </location>
</feature>
<accession>A0ABD2MCK8</accession>
<protein>
    <recommendedName>
        <fullName evidence="2">SGS domain-containing protein</fullName>
    </recommendedName>
</protein>
<feature type="compositionally biased region" description="Low complexity" evidence="1">
    <location>
        <begin position="32"/>
        <end position="54"/>
    </location>
</feature>
<evidence type="ECO:0000313" key="4">
    <source>
        <dbReference type="Proteomes" id="UP001620626"/>
    </source>
</evidence>
<keyword evidence="4" id="KW-1185">Reference proteome</keyword>
<organism evidence="3 4">
    <name type="scientific">Heterodera trifolii</name>
    <dbReference type="NCBI Taxonomy" id="157864"/>
    <lineage>
        <taxon>Eukaryota</taxon>
        <taxon>Metazoa</taxon>
        <taxon>Ecdysozoa</taxon>
        <taxon>Nematoda</taxon>
        <taxon>Chromadorea</taxon>
        <taxon>Rhabditida</taxon>
        <taxon>Tylenchina</taxon>
        <taxon>Tylenchomorpha</taxon>
        <taxon>Tylenchoidea</taxon>
        <taxon>Heteroderidae</taxon>
        <taxon>Heteroderinae</taxon>
        <taxon>Heterodera</taxon>
    </lineage>
</organism>
<comment type="caution">
    <text evidence="3">The sequence shown here is derived from an EMBL/GenBank/DDBJ whole genome shotgun (WGS) entry which is preliminary data.</text>
</comment>
<feature type="domain" description="SGS" evidence="2">
    <location>
        <begin position="47"/>
        <end position="136"/>
    </location>
</feature>
<dbReference type="Proteomes" id="UP001620626">
    <property type="component" value="Unassembled WGS sequence"/>
</dbReference>
<feature type="compositionally biased region" description="Polar residues" evidence="1">
    <location>
        <begin position="1"/>
        <end position="16"/>
    </location>
</feature>
<sequence>MSHSEGTTTDKGTNSGAVEEEEQKQQQEDSSSKGPTTASSSAGAAAAAPSSDLASKYAQWDRLAKEMEQEEEEEEDGVNKLFKSIYRDSSDEVKKAMVKSFTESQGTVLSTNWNEVKKDHVDIKPPEGSEFKQFGK</sequence>